<protein>
    <submittedName>
        <fullName evidence="2">DNA transfer protein</fullName>
    </submittedName>
</protein>
<evidence type="ECO:0000256" key="1">
    <source>
        <dbReference type="SAM" id="MobiDB-lite"/>
    </source>
</evidence>
<dbReference type="Pfam" id="PF16928">
    <property type="entry name" value="Inj_translocase"/>
    <property type="match status" value="1"/>
</dbReference>
<dbReference type="AlphaFoldDB" id="A0ABD7FCL4"/>
<proteinExistence type="predicted"/>
<dbReference type="RefSeq" id="WP_120150202.1">
    <property type="nucleotide sequence ID" value="NZ_CP080223.1"/>
</dbReference>
<dbReference type="InterPro" id="IPR031619">
    <property type="entry name" value="Inj_translocase"/>
</dbReference>
<sequence>MATWQGSNGGLLAGIGGVNSNAPNVNDIGNTLQLIRQNNDIERSGANNVGLTALQGLSGIAGVFQQEKQAQRQKEFQQAYANAYASGDRGALRQLATQYPDQIESVRKGMGFIDEDQRNSIGTLAAGARLASSSPEAMQSWLQNNAKELTRVGVDPNNVAQMYQQNPSGFGEFVDHLGMAALGPIDYFNVQDKMAGREIDRGKLAETIRSNQAGEALQARGQNLSYQSAMTGHNIAAQRLALDQQEFGFKMQQAQEKAQQLISEAPKLSVNMEKGIETAVNNATASSNSANSMSALAQQFRAEKPTTGLFGNAQNMFAKLTGSDTTLRDLRIRQNALVNSQVLKFLPPGPATDKDVEIVRQGAPTDMDNPETVARWLDAMANLERRNAQFNEFKAEWMSANGNPGQSRNGGQILGLDVKKGESLGSAVKRYMSMNTDAAPAQDSTPSGEPRYQVGSYTSKSGIQFTVE</sequence>
<gene>
    <name evidence="2" type="ORF">KZW89_16640</name>
</gene>
<evidence type="ECO:0000313" key="2">
    <source>
        <dbReference type="EMBL" id="QYE38080.1"/>
    </source>
</evidence>
<accession>A0ABD7FCL4</accession>
<evidence type="ECO:0000313" key="3">
    <source>
        <dbReference type="Proteomes" id="UP000826587"/>
    </source>
</evidence>
<organism evidence="2 3">
    <name type="scientific">Escherichia coli O141:H4</name>
    <dbReference type="NCBI Taxonomy" id="2861806"/>
    <lineage>
        <taxon>Bacteria</taxon>
        <taxon>Pseudomonadati</taxon>
        <taxon>Pseudomonadota</taxon>
        <taxon>Gammaproteobacteria</taxon>
        <taxon>Enterobacterales</taxon>
        <taxon>Enterobacteriaceae</taxon>
        <taxon>Escherichia</taxon>
    </lineage>
</organism>
<name>A0ABD7FCL4_ECOLX</name>
<dbReference type="Proteomes" id="UP000826587">
    <property type="component" value="Chromosome"/>
</dbReference>
<feature type="region of interest" description="Disordered" evidence="1">
    <location>
        <begin position="437"/>
        <end position="456"/>
    </location>
</feature>
<reference evidence="2 3" key="1">
    <citation type="submission" date="2021-07" db="EMBL/GenBank/DDBJ databases">
        <title>Wild boars as the reservoir of a highly virulent clone of hybrid Shiga toxigenic and enterotoxigenic Escherichia coli responsible of edema disease.</title>
        <authorList>
            <person name="Perrat A."/>
            <person name="Branchu P."/>
            <person name="Decors A."/>
            <person name="Turci S."/>
            <person name="Bayon-Auboyer M.-H."/>
            <person name="Petit G."/>
            <person name="Grosbois V."/>
            <person name="Brugere H."/>
            <person name="Auvray F."/>
            <person name="Oswald E."/>
        </authorList>
    </citation>
    <scope>NUCLEOTIDE SEQUENCE [LARGE SCALE GENOMIC DNA]</scope>
    <source>
        <strain evidence="2 3">P13-6</strain>
    </source>
</reference>
<dbReference type="EMBL" id="CP080223">
    <property type="protein sequence ID" value="QYE38080.1"/>
    <property type="molecule type" value="Genomic_DNA"/>
</dbReference>